<dbReference type="Pfam" id="PF02902">
    <property type="entry name" value="Peptidase_C48"/>
    <property type="match status" value="2"/>
</dbReference>
<keyword evidence="2" id="KW-0645">Protease</keyword>
<dbReference type="InterPro" id="IPR038765">
    <property type="entry name" value="Papain-like_cys_pep_sf"/>
</dbReference>
<dbReference type="Gene3D" id="3.40.395.10">
    <property type="entry name" value="Adenoviral Proteinase, Chain A"/>
    <property type="match status" value="1"/>
</dbReference>
<evidence type="ECO:0000256" key="1">
    <source>
        <dbReference type="ARBA" id="ARBA00005234"/>
    </source>
</evidence>
<dbReference type="Proteomes" id="UP000694701">
    <property type="component" value="Unplaced"/>
</dbReference>
<name>A0A8C2JXH2_CYPCA</name>
<dbReference type="PANTHER" id="PTHR12606:SF11">
    <property type="entry name" value="SENTRIN-SPECIFIC PROTEASE 2"/>
    <property type="match status" value="1"/>
</dbReference>
<dbReference type="GO" id="GO:0005634">
    <property type="term" value="C:nucleus"/>
    <property type="evidence" value="ECO:0007669"/>
    <property type="project" value="TreeGrafter"/>
</dbReference>
<organism evidence="6 7">
    <name type="scientific">Cyprinus carpio</name>
    <name type="common">Common carp</name>
    <dbReference type="NCBI Taxonomy" id="7962"/>
    <lineage>
        <taxon>Eukaryota</taxon>
        <taxon>Metazoa</taxon>
        <taxon>Chordata</taxon>
        <taxon>Craniata</taxon>
        <taxon>Vertebrata</taxon>
        <taxon>Euteleostomi</taxon>
        <taxon>Actinopterygii</taxon>
        <taxon>Neopterygii</taxon>
        <taxon>Teleostei</taxon>
        <taxon>Ostariophysi</taxon>
        <taxon>Cypriniformes</taxon>
        <taxon>Cyprinidae</taxon>
        <taxon>Cyprininae</taxon>
        <taxon>Cyprinus</taxon>
    </lineage>
</organism>
<dbReference type="GO" id="GO:0016926">
    <property type="term" value="P:protein desumoylation"/>
    <property type="evidence" value="ECO:0007669"/>
    <property type="project" value="TreeGrafter"/>
</dbReference>
<keyword evidence="4" id="KW-0788">Thiol protease</keyword>
<accession>A0A8C2JXH2</accession>
<evidence type="ECO:0000313" key="7">
    <source>
        <dbReference type="Proteomes" id="UP000694701"/>
    </source>
</evidence>
<comment type="similarity">
    <text evidence="1">Belongs to the peptidase C48 family.</text>
</comment>
<evidence type="ECO:0000256" key="3">
    <source>
        <dbReference type="ARBA" id="ARBA00022801"/>
    </source>
</evidence>
<protein>
    <submittedName>
        <fullName evidence="6">SUMO specific peptidase 2</fullName>
    </submittedName>
</protein>
<dbReference type="PANTHER" id="PTHR12606">
    <property type="entry name" value="SENTRIN/SUMO-SPECIFIC PROTEASE"/>
    <property type="match status" value="1"/>
</dbReference>
<evidence type="ECO:0000256" key="4">
    <source>
        <dbReference type="ARBA" id="ARBA00022807"/>
    </source>
</evidence>
<dbReference type="AlphaFoldDB" id="A0A8C2JXH2"/>
<evidence type="ECO:0000259" key="5">
    <source>
        <dbReference type="PROSITE" id="PS50600"/>
    </source>
</evidence>
<sequence length="227" mass="26292">RDQCFVLLSPLRFHICHFSLDLMLCPTSSMQQEVSAALAQTDPNLVLCSAFKLRLTQRDLATLQEGSWLNDEVINFYMNLVMSRSEQEVGGRKVYSFSTFLFPKLHIGGHAAVRRWTKAVDLFLYDIILVPLHLGVHWSLAVVDFKSKSVQSYDSMVIMCYINMYNNVCCMYCVEIPQQKNGSDCGVFVCKYADYISRGRNLTFRQNHMPYFRKAMIWEILNQKLLQ</sequence>
<evidence type="ECO:0000256" key="2">
    <source>
        <dbReference type="ARBA" id="ARBA00022670"/>
    </source>
</evidence>
<dbReference type="InterPro" id="IPR003653">
    <property type="entry name" value="Peptidase_C48_C"/>
</dbReference>
<feature type="domain" description="Ubiquitin-like protease family profile" evidence="5">
    <location>
        <begin position="53"/>
        <end position="196"/>
    </location>
</feature>
<dbReference type="GO" id="GO:0016929">
    <property type="term" value="F:deSUMOylase activity"/>
    <property type="evidence" value="ECO:0007669"/>
    <property type="project" value="TreeGrafter"/>
</dbReference>
<keyword evidence="3" id="KW-0378">Hydrolase</keyword>
<dbReference type="Ensembl" id="ENSCCRT00020111551.1">
    <property type="protein sequence ID" value="ENSCCRP00020102050.1"/>
    <property type="gene ID" value="ENSCCRG00020046775.1"/>
</dbReference>
<reference evidence="6" key="1">
    <citation type="submission" date="2025-08" db="UniProtKB">
        <authorList>
            <consortium name="Ensembl"/>
        </authorList>
    </citation>
    <scope>IDENTIFICATION</scope>
</reference>
<evidence type="ECO:0000313" key="6">
    <source>
        <dbReference type="Ensembl" id="ENSCCRP00020102050.1"/>
    </source>
</evidence>
<dbReference type="PROSITE" id="PS50600">
    <property type="entry name" value="ULP_PROTEASE"/>
    <property type="match status" value="1"/>
</dbReference>
<dbReference type="GO" id="GO:0006508">
    <property type="term" value="P:proteolysis"/>
    <property type="evidence" value="ECO:0007669"/>
    <property type="project" value="UniProtKB-KW"/>
</dbReference>
<dbReference type="SUPFAM" id="SSF54001">
    <property type="entry name" value="Cysteine proteinases"/>
    <property type="match status" value="1"/>
</dbReference>
<proteinExistence type="inferred from homology"/>